<reference evidence="3 4" key="1">
    <citation type="submission" date="2014-09" db="EMBL/GenBank/DDBJ databases">
        <title>Genome sequence of Flavobacterium aquidurense RC62.</title>
        <authorList>
            <person name="Kim J.F."/>
            <person name="Kwak M.-J."/>
        </authorList>
    </citation>
    <scope>NUCLEOTIDE SEQUENCE [LARGE SCALE GENOMIC DNA]</scope>
    <source>
        <strain evidence="3 4">RC62</strain>
    </source>
</reference>
<dbReference type="Pfam" id="PF00271">
    <property type="entry name" value="Helicase_C"/>
    <property type="match status" value="1"/>
</dbReference>
<evidence type="ECO:0000313" key="3">
    <source>
        <dbReference type="EMBL" id="KQB42613.1"/>
    </source>
</evidence>
<dbReference type="STRING" id="362413.RC62_3620"/>
<dbReference type="GO" id="GO:0005524">
    <property type="term" value="F:ATP binding"/>
    <property type="evidence" value="ECO:0007669"/>
    <property type="project" value="InterPro"/>
</dbReference>
<evidence type="ECO:0000259" key="1">
    <source>
        <dbReference type="PROSITE" id="PS51192"/>
    </source>
</evidence>
<dbReference type="Proteomes" id="UP000050443">
    <property type="component" value="Unassembled WGS sequence"/>
</dbReference>
<feature type="domain" description="Helicase ATP-binding" evidence="1">
    <location>
        <begin position="25"/>
        <end position="175"/>
    </location>
</feature>
<dbReference type="InterPro" id="IPR027417">
    <property type="entry name" value="P-loop_NTPase"/>
</dbReference>
<dbReference type="InterPro" id="IPR050742">
    <property type="entry name" value="Helicase_Restrict-Modif_Enz"/>
</dbReference>
<dbReference type="AlphaFoldDB" id="A0A0Q0SE26"/>
<dbReference type="EMBL" id="JRLF01000006">
    <property type="protein sequence ID" value="KQB42613.1"/>
    <property type="molecule type" value="Genomic_DNA"/>
</dbReference>
<dbReference type="InterPro" id="IPR001650">
    <property type="entry name" value="Helicase_C-like"/>
</dbReference>
<dbReference type="SMART" id="SM00490">
    <property type="entry name" value="HELICc"/>
    <property type="match status" value="1"/>
</dbReference>
<proteinExistence type="predicted"/>
<dbReference type="GO" id="GO:0005829">
    <property type="term" value="C:cytosol"/>
    <property type="evidence" value="ECO:0007669"/>
    <property type="project" value="TreeGrafter"/>
</dbReference>
<dbReference type="RefSeq" id="WP_055092951.1">
    <property type="nucleotide sequence ID" value="NZ_JRLF01000006.1"/>
</dbReference>
<dbReference type="SMART" id="SM00487">
    <property type="entry name" value="DEXDc"/>
    <property type="match status" value="1"/>
</dbReference>
<dbReference type="SUPFAM" id="SSF52540">
    <property type="entry name" value="P-loop containing nucleoside triphosphate hydrolases"/>
    <property type="match status" value="1"/>
</dbReference>
<dbReference type="PANTHER" id="PTHR47396">
    <property type="entry name" value="TYPE I RESTRICTION ENZYME ECOKI R PROTEIN"/>
    <property type="match status" value="1"/>
</dbReference>
<protein>
    <submittedName>
        <fullName evidence="3">Type III restriction protein res subunit</fullName>
    </submittedName>
</protein>
<gene>
    <name evidence="3" type="ORF">RC62_3620</name>
</gene>
<sequence>MKTTTKPVQALYAYQQTDINNILDQLENASNLKLLYQLPTGGGKTVVFSEIARQFMERFNKKVMILTHRRELCTQTSKTLKKMGVENRIINSTSGNLKANCDCYVAMVETLRNRIKSKKIKTADVGLVIVDEAHHNSFRKLMGSFKKAFVIGVTATPFSSDITKPMNSHYKSLISGENISSLIEKGFLAKPTSYVYEVELNSLKTGLHGDYTVSSSNDLYSSPVMQELLLKAYKERAAGKKTLIFNNGIAASQKVYETFTDAGILIKHLDNKCSEQERKEILKWFKKTKDAVLTSVSILTTGFDEPSVQNVILNRVTTSITLYHQMIGRGARSLPSKKTFEIIDLGNNIQRFGKWEEPVDWQNVFDHPDVFAKQLHYQGGGTSAVQSHGFSAELRAQFPNTLEMTFDIEEHYQEVLHTDKKPKTVIQQSIRQQAKMCLDNALTVSEALLLADALQPEIEWRVKQYVKCLENASTNYKKWLIEDYQQRLKGLIIKLFPKVKAA</sequence>
<accession>A0A0Q0SE26</accession>
<evidence type="ECO:0000259" key="2">
    <source>
        <dbReference type="PROSITE" id="PS51194"/>
    </source>
</evidence>
<comment type="caution">
    <text evidence="3">The sequence shown here is derived from an EMBL/GenBank/DDBJ whole genome shotgun (WGS) entry which is preliminary data.</text>
</comment>
<name>A0A0Q0SE26_9FLAO</name>
<dbReference type="OrthoDB" id="9802848at2"/>
<dbReference type="PATRIC" id="fig|362413.3.peg.3545"/>
<dbReference type="Pfam" id="PF04851">
    <property type="entry name" value="ResIII"/>
    <property type="match status" value="1"/>
</dbReference>
<dbReference type="PROSITE" id="PS51194">
    <property type="entry name" value="HELICASE_CTER"/>
    <property type="match status" value="1"/>
</dbReference>
<dbReference type="GO" id="GO:0016787">
    <property type="term" value="F:hydrolase activity"/>
    <property type="evidence" value="ECO:0007669"/>
    <property type="project" value="InterPro"/>
</dbReference>
<evidence type="ECO:0000313" key="4">
    <source>
        <dbReference type="Proteomes" id="UP000050443"/>
    </source>
</evidence>
<dbReference type="GO" id="GO:0003677">
    <property type="term" value="F:DNA binding"/>
    <property type="evidence" value="ECO:0007669"/>
    <property type="project" value="InterPro"/>
</dbReference>
<organism evidence="3 4">
    <name type="scientific">Flavobacterium aquidurense</name>
    <dbReference type="NCBI Taxonomy" id="362413"/>
    <lineage>
        <taxon>Bacteria</taxon>
        <taxon>Pseudomonadati</taxon>
        <taxon>Bacteroidota</taxon>
        <taxon>Flavobacteriia</taxon>
        <taxon>Flavobacteriales</taxon>
        <taxon>Flavobacteriaceae</taxon>
        <taxon>Flavobacterium</taxon>
    </lineage>
</organism>
<feature type="domain" description="Helicase C-terminal" evidence="2">
    <location>
        <begin position="224"/>
        <end position="372"/>
    </location>
</feature>
<dbReference type="Gene3D" id="3.40.50.300">
    <property type="entry name" value="P-loop containing nucleotide triphosphate hydrolases"/>
    <property type="match status" value="2"/>
</dbReference>
<dbReference type="PANTHER" id="PTHR47396:SF1">
    <property type="entry name" value="ATP-DEPENDENT HELICASE IRC3-RELATED"/>
    <property type="match status" value="1"/>
</dbReference>
<dbReference type="InterPro" id="IPR014001">
    <property type="entry name" value="Helicase_ATP-bd"/>
</dbReference>
<dbReference type="InterPro" id="IPR006935">
    <property type="entry name" value="Helicase/UvrB_N"/>
</dbReference>
<dbReference type="PROSITE" id="PS51192">
    <property type="entry name" value="HELICASE_ATP_BIND_1"/>
    <property type="match status" value="1"/>
</dbReference>